<evidence type="ECO:0000313" key="1">
    <source>
        <dbReference type="EMBL" id="KAK7475824.1"/>
    </source>
</evidence>
<dbReference type="AlphaFoldDB" id="A0ABD0JLV7"/>
<dbReference type="EMBL" id="JACVVK020000393">
    <property type="protein sequence ID" value="KAK7475824.1"/>
    <property type="molecule type" value="Genomic_DNA"/>
</dbReference>
<evidence type="ECO:0000313" key="2">
    <source>
        <dbReference type="Proteomes" id="UP001519460"/>
    </source>
</evidence>
<keyword evidence="2" id="KW-1185">Reference proteome</keyword>
<dbReference type="Proteomes" id="UP001519460">
    <property type="component" value="Unassembled WGS sequence"/>
</dbReference>
<comment type="caution">
    <text evidence="1">The sequence shown here is derived from an EMBL/GenBank/DDBJ whole genome shotgun (WGS) entry which is preliminary data.</text>
</comment>
<accession>A0ABD0JLV7</accession>
<reference evidence="1 2" key="1">
    <citation type="journal article" date="2023" name="Sci. Data">
        <title>Genome assembly of the Korean intertidal mud-creeper Batillaria attramentaria.</title>
        <authorList>
            <person name="Patra A.K."/>
            <person name="Ho P.T."/>
            <person name="Jun S."/>
            <person name="Lee S.J."/>
            <person name="Kim Y."/>
            <person name="Won Y.J."/>
        </authorList>
    </citation>
    <scope>NUCLEOTIDE SEQUENCE [LARGE SCALE GENOMIC DNA]</scope>
    <source>
        <strain evidence="1">Wonlab-2016</strain>
    </source>
</reference>
<name>A0ABD0JLV7_9CAEN</name>
<gene>
    <name evidence="1" type="ORF">BaRGS_00032970</name>
</gene>
<protein>
    <submittedName>
        <fullName evidence="1">Uncharacterized protein</fullName>
    </submittedName>
</protein>
<sequence>MFTPNSPPSITTPFSEAQEHVSAIFKLLNETSAVLAVTKSRAEPSRQGFLFGFTSGREGNWPLRRPDTVFVLPTLLLAFLWSIASLHLRELVTPPCQSFGKRD</sequence>
<proteinExistence type="predicted"/>
<organism evidence="1 2">
    <name type="scientific">Batillaria attramentaria</name>
    <dbReference type="NCBI Taxonomy" id="370345"/>
    <lineage>
        <taxon>Eukaryota</taxon>
        <taxon>Metazoa</taxon>
        <taxon>Spiralia</taxon>
        <taxon>Lophotrochozoa</taxon>
        <taxon>Mollusca</taxon>
        <taxon>Gastropoda</taxon>
        <taxon>Caenogastropoda</taxon>
        <taxon>Sorbeoconcha</taxon>
        <taxon>Cerithioidea</taxon>
        <taxon>Batillariidae</taxon>
        <taxon>Batillaria</taxon>
    </lineage>
</organism>